<dbReference type="GO" id="GO:0000993">
    <property type="term" value="F:RNA polymerase II complex binding"/>
    <property type="evidence" value="ECO:0007669"/>
    <property type="project" value="TreeGrafter"/>
</dbReference>
<dbReference type="GO" id="GO:0051301">
    <property type="term" value="P:cell division"/>
    <property type="evidence" value="ECO:0007669"/>
    <property type="project" value="UniProtKB-KW"/>
</dbReference>
<feature type="domain" description="Paf1 complex subunit Cdc73 N-terminal" evidence="7">
    <location>
        <begin position="25"/>
        <end position="111"/>
    </location>
</feature>
<evidence type="ECO:0000313" key="9">
    <source>
        <dbReference type="Proteomes" id="UP000324585"/>
    </source>
</evidence>
<proteinExistence type="inferred from homology"/>
<dbReference type="AlphaFoldDB" id="A0A5J4YQ25"/>
<dbReference type="Pfam" id="PF05179">
    <property type="entry name" value="CDC73_C"/>
    <property type="match status" value="1"/>
</dbReference>
<feature type="region of interest" description="Disordered" evidence="5">
    <location>
        <begin position="245"/>
        <end position="280"/>
    </location>
</feature>
<comment type="caution">
    <text evidence="8">The sequence shown here is derived from an EMBL/GenBank/DDBJ whole genome shotgun (WGS) entry which is preliminary data.</text>
</comment>
<gene>
    <name evidence="8" type="ORF">FVE85_4728</name>
</gene>
<evidence type="ECO:0000256" key="1">
    <source>
        <dbReference type="ARBA" id="ARBA00004123"/>
    </source>
</evidence>
<dbReference type="PANTHER" id="PTHR12466:SF8">
    <property type="entry name" value="PARAFIBROMIN"/>
    <property type="match status" value="1"/>
</dbReference>
<dbReference type="EMBL" id="VRMN01000006">
    <property type="protein sequence ID" value="KAA8493591.1"/>
    <property type="molecule type" value="Genomic_DNA"/>
</dbReference>
<dbReference type="GO" id="GO:0016593">
    <property type="term" value="C:Cdc73/Paf1 complex"/>
    <property type="evidence" value="ECO:0007669"/>
    <property type="project" value="InterPro"/>
</dbReference>
<evidence type="ECO:0000256" key="5">
    <source>
        <dbReference type="SAM" id="MobiDB-lite"/>
    </source>
</evidence>
<evidence type="ECO:0000313" key="8">
    <source>
        <dbReference type="EMBL" id="KAA8493591.1"/>
    </source>
</evidence>
<organism evidence="8 9">
    <name type="scientific">Porphyridium purpureum</name>
    <name type="common">Red alga</name>
    <name type="synonym">Porphyridium cruentum</name>
    <dbReference type="NCBI Taxonomy" id="35688"/>
    <lineage>
        <taxon>Eukaryota</taxon>
        <taxon>Rhodophyta</taxon>
        <taxon>Bangiophyceae</taxon>
        <taxon>Porphyridiales</taxon>
        <taxon>Porphyridiaceae</taxon>
        <taxon>Porphyridium</taxon>
    </lineage>
</organism>
<dbReference type="Pfam" id="PF16050">
    <property type="entry name" value="CDC73_N"/>
    <property type="match status" value="1"/>
</dbReference>
<dbReference type="InterPro" id="IPR032041">
    <property type="entry name" value="Cdc73_N"/>
</dbReference>
<dbReference type="InterPro" id="IPR007852">
    <property type="entry name" value="Cdc73/Parafibromin"/>
</dbReference>
<evidence type="ECO:0000256" key="4">
    <source>
        <dbReference type="ARBA" id="ARBA00023242"/>
    </source>
</evidence>
<feature type="compositionally biased region" description="Low complexity" evidence="5">
    <location>
        <begin position="324"/>
        <end position="342"/>
    </location>
</feature>
<keyword evidence="4" id="KW-0539">Nucleus</keyword>
<accession>A0A5J4YQ25</accession>
<comment type="similarity">
    <text evidence="2">Belongs to the CDC73 family.</text>
</comment>
<dbReference type="InterPro" id="IPR031336">
    <property type="entry name" value="CDC73_C"/>
</dbReference>
<dbReference type="GO" id="GO:0032968">
    <property type="term" value="P:positive regulation of transcription elongation by RNA polymerase II"/>
    <property type="evidence" value="ECO:0007669"/>
    <property type="project" value="TreeGrafter"/>
</dbReference>
<protein>
    <submittedName>
        <fullName evidence="8">Cell division cycle protein 73</fullName>
    </submittedName>
</protein>
<feature type="region of interest" description="Disordered" evidence="5">
    <location>
        <begin position="322"/>
        <end position="369"/>
    </location>
</feature>
<name>A0A5J4YQ25_PORPP</name>
<evidence type="ECO:0000259" key="6">
    <source>
        <dbReference type="Pfam" id="PF05179"/>
    </source>
</evidence>
<dbReference type="InterPro" id="IPR038103">
    <property type="entry name" value="CDC73_C_sf"/>
</dbReference>
<reference evidence="9" key="1">
    <citation type="journal article" date="2019" name="Nat. Commun.">
        <title>Expansion of phycobilisome linker gene families in mesophilic red algae.</title>
        <authorList>
            <person name="Lee J."/>
            <person name="Kim D."/>
            <person name="Bhattacharya D."/>
            <person name="Yoon H.S."/>
        </authorList>
    </citation>
    <scope>NUCLEOTIDE SEQUENCE [LARGE SCALE GENOMIC DNA]</scope>
    <source>
        <strain evidence="9">CCMP 1328</strain>
    </source>
</reference>
<keyword evidence="9" id="KW-1185">Reference proteome</keyword>
<keyword evidence="8" id="KW-0132">Cell division</keyword>
<dbReference type="Proteomes" id="UP000324585">
    <property type="component" value="Unassembled WGS sequence"/>
</dbReference>
<keyword evidence="3" id="KW-0804">Transcription</keyword>
<evidence type="ECO:0000259" key="7">
    <source>
        <dbReference type="Pfam" id="PF16050"/>
    </source>
</evidence>
<evidence type="ECO:0000256" key="2">
    <source>
        <dbReference type="ARBA" id="ARBA00010427"/>
    </source>
</evidence>
<feature type="compositionally biased region" description="Low complexity" evidence="5">
    <location>
        <begin position="255"/>
        <end position="279"/>
    </location>
</feature>
<dbReference type="Gene3D" id="3.40.50.11990">
    <property type="entry name" value="RNA polymerase II accessory factor, Cdc73 C-terminal domain"/>
    <property type="match status" value="1"/>
</dbReference>
<sequence>MFGAQRREPPRMEIVAVRELREQLRSTEQEGASVLIENGRVSFGQGKHSHAVEALTDYASRKGQGDKYTVGAVVFLVQNATLGFREYVDECKNKGIPRVQLIDKEDLLGFVRFQQDTAPGLVDEDQKHAKWKADQAIHPDAPDESSDRAIGQEEQRAARINSDAALGNLNEVAGKKRTHAELSGGVTAAHKKDTAFPAAAPKFSIPEKYTKCFEMEGRTRDNIADAPGRSFVTLQKRLQQHTANMKRAMSDAKRSGAASGHGTSSAKTNGASTSAATTTFDPRGDRYAVAEDRYLRETLGHDVTALGIDTGAGFRGIKKTMNVPGADRPPAAGGAPAPLPAAYDSGSTGNASGTRRHHTDGARRPILGNPIIMLPGSREKCAIRMANAQAFLGGNPSQYIPAQGDHRMPPFQVQRYSAKLGRSIVFDVADRLGGRLNKANVVALVCAGNPRVFEMVAEDPTEKPADVLTKMQGIFFALEGEAMPANLKGLPLHTLCLSRTKRHEDITVYTQFWDLVDEYLQTHILLER</sequence>
<feature type="domain" description="Cell division control protein 73 C-terminal" evidence="6">
    <location>
        <begin position="369"/>
        <end position="518"/>
    </location>
</feature>
<evidence type="ECO:0000256" key="3">
    <source>
        <dbReference type="ARBA" id="ARBA00023163"/>
    </source>
</evidence>
<dbReference type="GO" id="GO:0006368">
    <property type="term" value="P:transcription elongation by RNA polymerase II"/>
    <property type="evidence" value="ECO:0007669"/>
    <property type="project" value="InterPro"/>
</dbReference>
<dbReference type="OrthoDB" id="2186602at2759"/>
<comment type="subcellular location">
    <subcellularLocation>
        <location evidence="1">Nucleus</location>
    </subcellularLocation>
</comment>
<dbReference type="PANTHER" id="PTHR12466">
    <property type="entry name" value="CDC73 DOMAIN PROTEIN"/>
    <property type="match status" value="1"/>
</dbReference>
<keyword evidence="8" id="KW-0131">Cell cycle</keyword>